<evidence type="ECO:0000313" key="13">
    <source>
        <dbReference type="Proteomes" id="UP000076925"/>
    </source>
</evidence>
<dbReference type="Proteomes" id="UP000076925">
    <property type="component" value="Unassembled WGS sequence"/>
</dbReference>
<feature type="binding site" evidence="10">
    <location>
        <position position="38"/>
    </location>
    <ligand>
        <name>Mg(2+)</name>
        <dbReference type="ChEBI" id="CHEBI:18420"/>
    </ligand>
</feature>
<evidence type="ECO:0000256" key="8">
    <source>
        <dbReference type="ARBA" id="ARBA00051875"/>
    </source>
</evidence>
<feature type="active site" description="Proton acceptor" evidence="10">
    <location>
        <position position="67"/>
    </location>
</feature>
<feature type="binding site" evidence="10">
    <location>
        <position position="169"/>
    </location>
    <ligand>
        <name>substrate</name>
    </ligand>
</feature>
<dbReference type="InterPro" id="IPR002637">
    <property type="entry name" value="RdgB/HAM1"/>
</dbReference>
<dbReference type="GO" id="GO:0046872">
    <property type="term" value="F:metal ion binding"/>
    <property type="evidence" value="ECO:0007669"/>
    <property type="project" value="UniProtKB-KW"/>
</dbReference>
<keyword evidence="3 10" id="KW-0479">Metal-binding</keyword>
<dbReference type="STRING" id="128403.WA1_37650"/>
<comment type="catalytic activity">
    <reaction evidence="10">
        <text>ITP + H2O = IMP + diphosphate + H(+)</text>
        <dbReference type="Rhea" id="RHEA:29399"/>
        <dbReference type="ChEBI" id="CHEBI:15377"/>
        <dbReference type="ChEBI" id="CHEBI:15378"/>
        <dbReference type="ChEBI" id="CHEBI:33019"/>
        <dbReference type="ChEBI" id="CHEBI:58053"/>
        <dbReference type="ChEBI" id="CHEBI:61402"/>
        <dbReference type="EC" id="3.6.1.66"/>
    </reaction>
</comment>
<dbReference type="GO" id="GO:0000166">
    <property type="term" value="F:nucleotide binding"/>
    <property type="evidence" value="ECO:0007669"/>
    <property type="project" value="UniProtKB-KW"/>
</dbReference>
<evidence type="ECO:0000313" key="12">
    <source>
        <dbReference type="EMBL" id="KYC38080.1"/>
    </source>
</evidence>
<dbReference type="GO" id="GO:0009117">
    <property type="term" value="P:nucleotide metabolic process"/>
    <property type="evidence" value="ECO:0007669"/>
    <property type="project" value="UniProtKB-KW"/>
</dbReference>
<reference evidence="12 13" key="1">
    <citation type="journal article" date="2013" name="Genome Biol. Evol.">
        <title>Genomes of Stigonematalean cyanobacteria (subsection V) and the evolution of oxygenic photosynthesis from prokaryotes to plastids.</title>
        <authorList>
            <person name="Dagan T."/>
            <person name="Roettger M."/>
            <person name="Stucken K."/>
            <person name="Landan G."/>
            <person name="Koch R."/>
            <person name="Major P."/>
            <person name="Gould S.B."/>
            <person name="Goremykin V.V."/>
            <person name="Rippka R."/>
            <person name="Tandeau de Marsac N."/>
            <person name="Gugger M."/>
            <person name="Lockhart P.J."/>
            <person name="Allen J.F."/>
            <person name="Brune I."/>
            <person name="Maus I."/>
            <person name="Puhler A."/>
            <person name="Martin W.F."/>
        </authorList>
    </citation>
    <scope>NUCLEOTIDE SEQUENCE [LARGE SCALE GENOMIC DNA]</scope>
    <source>
        <strain evidence="12 13">PCC 7110</strain>
    </source>
</reference>
<dbReference type="GO" id="GO:0005829">
    <property type="term" value="C:cytosol"/>
    <property type="evidence" value="ECO:0007669"/>
    <property type="project" value="TreeGrafter"/>
</dbReference>
<keyword evidence="7 10" id="KW-0546">Nucleotide metabolism</keyword>
<feature type="binding site" evidence="10">
    <location>
        <begin position="8"/>
        <end position="13"/>
    </location>
    <ligand>
        <name>substrate</name>
    </ligand>
</feature>
<comment type="catalytic activity">
    <reaction evidence="8 10">
        <text>dITP + H2O = dIMP + diphosphate + H(+)</text>
        <dbReference type="Rhea" id="RHEA:28342"/>
        <dbReference type="ChEBI" id="CHEBI:15377"/>
        <dbReference type="ChEBI" id="CHEBI:15378"/>
        <dbReference type="ChEBI" id="CHEBI:33019"/>
        <dbReference type="ChEBI" id="CHEBI:61194"/>
        <dbReference type="ChEBI" id="CHEBI:61382"/>
        <dbReference type="EC" id="3.6.1.66"/>
    </reaction>
</comment>
<feature type="binding site" evidence="10">
    <location>
        <position position="68"/>
    </location>
    <ligand>
        <name>substrate</name>
    </ligand>
</feature>
<dbReference type="Pfam" id="PF01725">
    <property type="entry name" value="Ham1p_like"/>
    <property type="match status" value="1"/>
</dbReference>
<dbReference type="EC" id="3.6.1.66" evidence="10"/>
<comment type="function">
    <text evidence="10">Pyrophosphatase that catalyzes the hydrolysis of nucleoside triphosphates to their monophosphate derivatives, with a high preference for the non-canonical purine nucleotides XTP (xanthosine triphosphate), dITP (deoxyinosine triphosphate) and ITP. Seems to function as a house-cleaning enzyme that removes non-canonical purine nucleotides from the nucleotide pool, thus preventing their incorporation into DNA/RNA and avoiding chromosomal lesions.</text>
</comment>
<keyword evidence="5 10" id="KW-0378">Hydrolase</keyword>
<evidence type="ECO:0000256" key="7">
    <source>
        <dbReference type="ARBA" id="ARBA00023080"/>
    </source>
</evidence>
<organism evidence="12 13">
    <name type="scientific">Scytonema hofmannii PCC 7110</name>
    <dbReference type="NCBI Taxonomy" id="128403"/>
    <lineage>
        <taxon>Bacteria</taxon>
        <taxon>Bacillati</taxon>
        <taxon>Cyanobacteriota</taxon>
        <taxon>Cyanophyceae</taxon>
        <taxon>Nostocales</taxon>
        <taxon>Scytonemataceae</taxon>
        <taxon>Scytonema</taxon>
    </lineage>
</organism>
<dbReference type="GO" id="GO:0036222">
    <property type="term" value="F:XTP diphosphatase activity"/>
    <property type="evidence" value="ECO:0007669"/>
    <property type="project" value="UniProtKB-UniRule"/>
</dbReference>
<keyword evidence="6 10" id="KW-0460">Magnesium</keyword>
<dbReference type="GO" id="GO:0035870">
    <property type="term" value="F:dITP diphosphatase activity"/>
    <property type="evidence" value="ECO:0007669"/>
    <property type="project" value="UniProtKB-UniRule"/>
</dbReference>
<dbReference type="Gene3D" id="3.90.950.10">
    <property type="match status" value="1"/>
</dbReference>
<dbReference type="GO" id="GO:0009146">
    <property type="term" value="P:purine nucleoside triphosphate catabolic process"/>
    <property type="evidence" value="ECO:0007669"/>
    <property type="project" value="UniProtKB-UniRule"/>
</dbReference>
<evidence type="ECO:0000256" key="2">
    <source>
        <dbReference type="ARBA" id="ARBA00011738"/>
    </source>
</evidence>
<evidence type="ECO:0000256" key="4">
    <source>
        <dbReference type="ARBA" id="ARBA00022741"/>
    </source>
</evidence>
<dbReference type="PANTHER" id="PTHR11067">
    <property type="entry name" value="INOSINE TRIPHOSPHATE PYROPHOSPHATASE/HAM1 PROTEIN"/>
    <property type="match status" value="1"/>
</dbReference>
<accession>A0A139X094</accession>
<keyword evidence="4 10" id="KW-0547">Nucleotide-binding</keyword>
<comment type="cofactor">
    <cofactor evidence="10">
        <name>Mg(2+)</name>
        <dbReference type="ChEBI" id="CHEBI:18420"/>
    </cofactor>
    <text evidence="10">Binds 1 Mg(2+) ion per subunit.</text>
</comment>
<dbReference type="InterPro" id="IPR029001">
    <property type="entry name" value="ITPase-like_fam"/>
</dbReference>
<evidence type="ECO:0000256" key="6">
    <source>
        <dbReference type="ARBA" id="ARBA00022842"/>
    </source>
</evidence>
<dbReference type="GO" id="GO:0036220">
    <property type="term" value="F:ITP diphosphatase activity"/>
    <property type="evidence" value="ECO:0007669"/>
    <property type="project" value="UniProtKB-UniRule"/>
</dbReference>
<dbReference type="EMBL" id="ANNX02000042">
    <property type="protein sequence ID" value="KYC38080.1"/>
    <property type="molecule type" value="Genomic_DNA"/>
</dbReference>
<dbReference type="CDD" id="cd00515">
    <property type="entry name" value="HAM1"/>
    <property type="match status" value="1"/>
</dbReference>
<evidence type="ECO:0000256" key="9">
    <source>
        <dbReference type="ARBA" id="ARBA00052017"/>
    </source>
</evidence>
<gene>
    <name evidence="12" type="ORF">WA1_37650</name>
</gene>
<feature type="binding site" evidence="10">
    <location>
        <begin position="174"/>
        <end position="175"/>
    </location>
    <ligand>
        <name>substrate</name>
    </ligand>
</feature>
<dbReference type="FunFam" id="3.90.950.10:FF:000001">
    <property type="entry name" value="dITP/XTP pyrophosphatase"/>
    <property type="match status" value="1"/>
</dbReference>
<proteinExistence type="inferred from homology"/>
<feature type="binding site" evidence="10">
    <location>
        <position position="67"/>
    </location>
    <ligand>
        <name>Mg(2+)</name>
        <dbReference type="ChEBI" id="CHEBI:18420"/>
    </ligand>
</feature>
<comment type="similarity">
    <text evidence="1 10 11">Belongs to the HAM1 NTPase family.</text>
</comment>
<dbReference type="GO" id="GO:0017111">
    <property type="term" value="F:ribonucleoside triphosphate phosphatase activity"/>
    <property type="evidence" value="ECO:0007669"/>
    <property type="project" value="InterPro"/>
</dbReference>
<comment type="caution">
    <text evidence="12">The sequence shown here is derived from an EMBL/GenBank/DDBJ whole genome shotgun (WGS) entry which is preliminary data.</text>
</comment>
<evidence type="ECO:0000256" key="1">
    <source>
        <dbReference type="ARBA" id="ARBA00008023"/>
    </source>
</evidence>
<comment type="catalytic activity">
    <reaction evidence="9 10">
        <text>XTP + H2O = XMP + diphosphate + H(+)</text>
        <dbReference type="Rhea" id="RHEA:28610"/>
        <dbReference type="ChEBI" id="CHEBI:15377"/>
        <dbReference type="ChEBI" id="CHEBI:15378"/>
        <dbReference type="ChEBI" id="CHEBI:33019"/>
        <dbReference type="ChEBI" id="CHEBI:57464"/>
        <dbReference type="ChEBI" id="CHEBI:61314"/>
        <dbReference type="EC" id="3.6.1.66"/>
    </reaction>
</comment>
<sequence length="192" mass="20917">MTLLVVATGNPGKLREMQAYLAHANWELTLKPKEIEVEETGETFAANACLKASQVAQATGNWAIADDSGLQVDALNGSPGVYSARYGTSDGDRIARLLRELGDTPNRQAQFVCAVAIARPDGTIALQTEGICRGEILHEPRGNGGFGYDPVFYVHQTQLTYAEMTPEMKRSISHRGKAFDTLFQKLETIVLC</sequence>
<keyword evidence="13" id="KW-1185">Reference proteome</keyword>
<dbReference type="OrthoDB" id="9807456at2"/>
<dbReference type="AlphaFoldDB" id="A0A139X094"/>
<dbReference type="NCBIfam" id="TIGR00042">
    <property type="entry name" value="RdgB/HAM1 family non-canonical purine NTP pyrophosphatase"/>
    <property type="match status" value="1"/>
</dbReference>
<dbReference type="SUPFAM" id="SSF52972">
    <property type="entry name" value="ITPase-like"/>
    <property type="match status" value="1"/>
</dbReference>
<name>A0A139X094_9CYAN</name>
<feature type="binding site" evidence="10">
    <location>
        <begin position="146"/>
        <end position="149"/>
    </location>
    <ligand>
        <name>substrate</name>
    </ligand>
</feature>
<evidence type="ECO:0000256" key="3">
    <source>
        <dbReference type="ARBA" id="ARBA00022723"/>
    </source>
</evidence>
<evidence type="ECO:0000256" key="5">
    <source>
        <dbReference type="ARBA" id="ARBA00022801"/>
    </source>
</evidence>
<evidence type="ECO:0000256" key="10">
    <source>
        <dbReference type="HAMAP-Rule" id="MF_01405"/>
    </source>
</evidence>
<comment type="subunit">
    <text evidence="2 10">Homodimer.</text>
</comment>
<dbReference type="HAMAP" id="MF_01405">
    <property type="entry name" value="Non_canon_purine_NTPase"/>
    <property type="match status" value="1"/>
</dbReference>
<dbReference type="InterPro" id="IPR020922">
    <property type="entry name" value="dITP/XTP_pyrophosphatase"/>
</dbReference>
<dbReference type="RefSeq" id="WP_017749853.1">
    <property type="nucleotide sequence ID" value="NZ_KQ976354.1"/>
</dbReference>
<dbReference type="PANTHER" id="PTHR11067:SF9">
    <property type="entry name" value="INOSINE TRIPHOSPHATE PYROPHOSPHATASE"/>
    <property type="match status" value="1"/>
</dbReference>
<protein>
    <recommendedName>
        <fullName evidence="10">dITP/XTP pyrophosphatase</fullName>
        <ecNumber evidence="10">3.6.1.66</ecNumber>
    </recommendedName>
    <alternativeName>
        <fullName evidence="10">Non-canonical purine NTP pyrophosphatase</fullName>
    </alternativeName>
    <alternativeName>
        <fullName evidence="10">Non-standard purine NTP pyrophosphatase</fullName>
    </alternativeName>
    <alternativeName>
        <fullName evidence="10">Nucleoside-triphosphate diphosphatase</fullName>
    </alternativeName>
    <alternativeName>
        <fullName evidence="10">Nucleoside-triphosphate pyrophosphatase</fullName>
        <shortName evidence="10">NTPase</shortName>
    </alternativeName>
</protein>
<evidence type="ECO:0000256" key="11">
    <source>
        <dbReference type="RuleBase" id="RU003781"/>
    </source>
</evidence>